<protein>
    <recommendedName>
        <fullName evidence="16 17">Protein E6</fullName>
    </recommendedName>
</protein>
<comment type="subunit">
    <text evidence="16">Forms homodimers. Interacts with ubiquitin-protein ligase UBE3A/E6-AP; this interaction stimulates UBE3A ubiquitin activity. Interacts with host BAK1.</text>
</comment>
<keyword evidence="5 16" id="KW-1090">Inhibition of host innate immune response by virus</keyword>
<comment type="subcellular location">
    <subcellularLocation>
        <location evidence="16 17">Host cytoplasm</location>
    </subcellularLocation>
    <subcellularLocation>
        <location evidence="16 17">Host nucleus</location>
    </subcellularLocation>
</comment>
<evidence type="ECO:0000256" key="11">
    <source>
        <dbReference type="ARBA" id="ARBA00023159"/>
    </source>
</evidence>
<keyword evidence="4 16" id="KW-0945">Host-virus interaction</keyword>
<dbReference type="Pfam" id="PF00518">
    <property type="entry name" value="E6"/>
    <property type="match status" value="1"/>
</dbReference>
<keyword evidence="15 16" id="KW-1119">Modulation of host cell apoptosis by virus</keyword>
<proteinExistence type="inferred from homology"/>
<dbReference type="InterPro" id="IPR001334">
    <property type="entry name" value="E6"/>
</dbReference>
<evidence type="ECO:0000256" key="12">
    <source>
        <dbReference type="ARBA" id="ARBA00023163"/>
    </source>
</evidence>
<dbReference type="GO" id="GO:0052150">
    <property type="term" value="P:symbiont-mediated perturbation of host apoptosis"/>
    <property type="evidence" value="ECO:0007669"/>
    <property type="project" value="UniProtKB-KW"/>
</dbReference>
<feature type="zinc finger region" evidence="16">
    <location>
        <begin position="26"/>
        <end position="62"/>
    </location>
</feature>
<dbReference type="GO" id="GO:0042025">
    <property type="term" value="C:host cell nucleus"/>
    <property type="evidence" value="ECO:0007669"/>
    <property type="project" value="UniProtKB-SubCell"/>
</dbReference>
<evidence type="ECO:0000313" key="18">
    <source>
        <dbReference type="EMBL" id="ADQ39299.1"/>
    </source>
</evidence>
<dbReference type="OrthoDB" id="27353at10239"/>
<evidence type="ECO:0000256" key="13">
    <source>
        <dbReference type="ARBA" id="ARBA00023200"/>
    </source>
</evidence>
<evidence type="ECO:0000256" key="16">
    <source>
        <dbReference type="HAMAP-Rule" id="MF_04006"/>
    </source>
</evidence>
<dbReference type="GO" id="GO:0039648">
    <property type="term" value="P:symbiont-mediated perturbation of host ubiquitin-like protein modification"/>
    <property type="evidence" value="ECO:0007669"/>
    <property type="project" value="UniProtKB-UniRule"/>
</dbReference>
<evidence type="ECO:0000256" key="6">
    <source>
        <dbReference type="ARBA" id="ARBA00022723"/>
    </source>
</evidence>
<dbReference type="GO" id="GO:0006355">
    <property type="term" value="P:regulation of DNA-templated transcription"/>
    <property type="evidence" value="ECO:0007669"/>
    <property type="project" value="UniProtKB-UniRule"/>
</dbReference>
<evidence type="ECO:0000313" key="19">
    <source>
        <dbReference type="Proteomes" id="UP000144454"/>
    </source>
</evidence>
<sequence>MAGRPLSATALAEELGIGIKDLQVPCNFCHSTLSGADVLAFDYKCLNLLWKEGVAYAACSPCCAATAAYEVQVHYEFSVYGREIERITNTPLWNIIVRCWNCLKLLDLLEKNDICARRQQFHRVRGGWKGNCRHCREVE</sequence>
<keyword evidence="11 16" id="KW-0010">Activator</keyword>
<accession>F8QPP4</accession>
<dbReference type="RefSeq" id="YP_004646331.1">
    <property type="nucleotide sequence ID" value="NC_015691.1"/>
</dbReference>
<dbReference type="GO" id="GO:0006351">
    <property type="term" value="P:DNA-templated transcription"/>
    <property type="evidence" value="ECO:0007669"/>
    <property type="project" value="UniProtKB-UniRule"/>
</dbReference>
<evidence type="ECO:0000256" key="5">
    <source>
        <dbReference type="ARBA" id="ARBA00022632"/>
    </source>
</evidence>
<comment type="function">
    <text evidence="16">Plays a major role in the induction and maintenance of cellular transformation. E6 associates with host UBE3A/E6-AP ubiquitin-protein ligase and modulates its activity. Protects host keratinocytes from apoptosis by mediating the degradation of host BAK1. May also inhibit host immune response.</text>
</comment>
<evidence type="ECO:0000256" key="17">
    <source>
        <dbReference type="RuleBase" id="RU363123"/>
    </source>
</evidence>
<evidence type="ECO:0000256" key="10">
    <source>
        <dbReference type="ARBA" id="ARBA00023125"/>
    </source>
</evidence>
<evidence type="ECO:0000256" key="7">
    <source>
        <dbReference type="ARBA" id="ARBA00022771"/>
    </source>
</evidence>
<keyword evidence="3 16" id="KW-1048">Host nucleus</keyword>
<evidence type="ECO:0000256" key="1">
    <source>
        <dbReference type="ARBA" id="ARBA00006346"/>
    </source>
</evidence>
<evidence type="ECO:0000256" key="2">
    <source>
        <dbReference type="ARBA" id="ARBA00022518"/>
    </source>
</evidence>
<keyword evidence="12 16" id="KW-0804">Transcription</keyword>
<comment type="caution">
    <text evidence="16">Lacks conserved residue(s) required for the propagation of feature annotation.</text>
</comment>
<keyword evidence="14 16" id="KW-0899">Viral immunoevasion</keyword>
<dbReference type="GO" id="GO:0039502">
    <property type="term" value="P:symbiont-mediated suppression of host type I interferon-mediated signaling pathway"/>
    <property type="evidence" value="ECO:0007669"/>
    <property type="project" value="UniProtKB-UniRule"/>
</dbReference>
<evidence type="ECO:0000256" key="14">
    <source>
        <dbReference type="ARBA" id="ARBA00023280"/>
    </source>
</evidence>
<dbReference type="SUPFAM" id="SSF161229">
    <property type="entry name" value="E6 C-terminal domain-like"/>
    <property type="match status" value="2"/>
</dbReference>
<dbReference type="Gene3D" id="3.30.240.40">
    <property type="entry name" value="E6 early regulatory protein"/>
    <property type="match status" value="2"/>
</dbReference>
<dbReference type="GO" id="GO:0008270">
    <property type="term" value="F:zinc ion binding"/>
    <property type="evidence" value="ECO:0007669"/>
    <property type="project" value="UniProtKB-KW"/>
</dbReference>
<dbReference type="GO" id="GO:0052170">
    <property type="term" value="P:symbiont-mediated suppression of host innate immune response"/>
    <property type="evidence" value="ECO:0007669"/>
    <property type="project" value="UniProtKB-KW"/>
</dbReference>
<feature type="zinc finger region" evidence="16">
    <location>
        <begin position="99"/>
        <end position="135"/>
    </location>
</feature>
<gene>
    <name evidence="16 18" type="primary">E6</name>
</gene>
<keyword evidence="13 16" id="KW-1035">Host cytoplasm</keyword>
<name>F8QPP4_9PAPI</name>
<dbReference type="Proteomes" id="UP000144454">
    <property type="component" value="Segment"/>
</dbReference>
<evidence type="ECO:0000256" key="4">
    <source>
        <dbReference type="ARBA" id="ARBA00022581"/>
    </source>
</evidence>
<dbReference type="GO" id="GO:0030430">
    <property type="term" value="C:host cell cytoplasm"/>
    <property type="evidence" value="ECO:0007669"/>
    <property type="project" value="UniProtKB-SubCell"/>
</dbReference>
<keyword evidence="8 16" id="KW-0862">Zinc</keyword>
<comment type="similarity">
    <text evidence="1 16 17">Belongs to the papillomaviridae E6 protein family.</text>
</comment>
<evidence type="ECO:0000256" key="8">
    <source>
        <dbReference type="ARBA" id="ARBA00022833"/>
    </source>
</evidence>
<keyword evidence="7 16" id="KW-0863">Zinc-finger</keyword>
<keyword evidence="19" id="KW-1185">Reference proteome</keyword>
<evidence type="ECO:0000256" key="3">
    <source>
        <dbReference type="ARBA" id="ARBA00022562"/>
    </source>
</evidence>
<reference evidence="18 19" key="1">
    <citation type="journal article" date="2011" name="Vet. Pathol.">
        <title>Novel betapapillomavirus associated with hand and foot papillomas in a cynomolgus macaque.</title>
        <authorList>
            <person name="Wood C.E."/>
            <person name="Tannehill-Gregg S.H."/>
            <person name="Chen Z."/>
            <person name="Doorslaer K."/>
            <person name="Nelson D.R."/>
            <person name="Cline J.M."/>
            <person name="Burk R.D."/>
        </authorList>
    </citation>
    <scope>NUCLEOTIDE SEQUENCE [LARGE SCALE GENOMIC DNA]</scope>
    <source>
        <strain evidence="18">Mac191</strain>
    </source>
</reference>
<keyword evidence="9 16" id="KW-0805">Transcription regulation</keyword>
<dbReference type="InterPro" id="IPR038575">
    <property type="entry name" value="E6_sf"/>
</dbReference>
<dbReference type="GeneID" id="10842537"/>
<evidence type="ECO:0000256" key="15">
    <source>
        <dbReference type="ARBA" id="ARBA00023323"/>
    </source>
</evidence>
<keyword evidence="10 16" id="KW-0238">DNA-binding</keyword>
<evidence type="ECO:0000256" key="9">
    <source>
        <dbReference type="ARBA" id="ARBA00023015"/>
    </source>
</evidence>
<dbReference type="KEGG" id="vg:10842537"/>
<dbReference type="GO" id="GO:0003677">
    <property type="term" value="F:DNA binding"/>
    <property type="evidence" value="ECO:0007669"/>
    <property type="project" value="UniProtKB-UniRule"/>
</dbReference>
<dbReference type="HAMAP" id="MF_04006">
    <property type="entry name" value="HPV_E6"/>
    <property type="match status" value="1"/>
</dbReference>
<keyword evidence="2 16" id="KW-0244">Early protein</keyword>
<dbReference type="EMBL" id="GU014531">
    <property type="protein sequence ID" value="ADQ39299.1"/>
    <property type="molecule type" value="Genomic_DNA"/>
</dbReference>
<keyword evidence="6 16" id="KW-0479">Metal-binding</keyword>
<organism evidence="18 19">
    <name type="scientific">Macaca fascicularis papillomavirus 2</name>
    <dbReference type="NCBI Taxonomy" id="915424"/>
    <lineage>
        <taxon>Viruses</taxon>
        <taxon>Monodnaviria</taxon>
        <taxon>Shotokuvirae</taxon>
        <taxon>Cossaviricota</taxon>
        <taxon>Papovaviricetes</taxon>
        <taxon>Zurhausenvirales</taxon>
        <taxon>Papillomaviridae</taxon>
        <taxon>Firstpapillomavirinae</taxon>
        <taxon>Betapapillomavirus</taxon>
        <taxon>Betapapillomavirus 6</taxon>
    </lineage>
</organism>